<dbReference type="Pfam" id="PF07911">
    <property type="entry name" value="DUF1677"/>
    <property type="match status" value="1"/>
</dbReference>
<dbReference type="EMBL" id="SPHZ02000004">
    <property type="protein sequence ID" value="KAF0921607.1"/>
    <property type="molecule type" value="Genomic_DNA"/>
</dbReference>
<feature type="compositionally biased region" description="Basic residues" evidence="1">
    <location>
        <begin position="57"/>
        <end position="67"/>
    </location>
</feature>
<evidence type="ECO:0000313" key="2">
    <source>
        <dbReference type="EMBL" id="KAF0921607.1"/>
    </source>
</evidence>
<name>A0A6G1EA44_9ORYZ</name>
<reference evidence="2 3" key="1">
    <citation type="submission" date="2019-11" db="EMBL/GenBank/DDBJ databases">
        <title>Whole genome sequence of Oryza granulata.</title>
        <authorList>
            <person name="Li W."/>
        </authorList>
    </citation>
    <scope>NUCLEOTIDE SEQUENCE [LARGE SCALE GENOMIC DNA]</scope>
    <source>
        <strain evidence="3">cv. Menghai</strain>
        <tissue evidence="2">Leaf</tissue>
    </source>
</reference>
<dbReference type="AlphaFoldDB" id="A0A6G1EA44"/>
<evidence type="ECO:0000256" key="1">
    <source>
        <dbReference type="SAM" id="MobiDB-lite"/>
    </source>
</evidence>
<accession>A0A6G1EA44</accession>
<dbReference type="Proteomes" id="UP000479710">
    <property type="component" value="Unassembled WGS sequence"/>
</dbReference>
<keyword evidence="3" id="KW-1185">Reference proteome</keyword>
<comment type="caution">
    <text evidence="2">The sequence shown here is derived from an EMBL/GenBank/DDBJ whole genome shotgun (WGS) entry which is preliminary data.</text>
</comment>
<organism evidence="2 3">
    <name type="scientific">Oryza meyeriana var. granulata</name>
    <dbReference type="NCBI Taxonomy" id="110450"/>
    <lineage>
        <taxon>Eukaryota</taxon>
        <taxon>Viridiplantae</taxon>
        <taxon>Streptophyta</taxon>
        <taxon>Embryophyta</taxon>
        <taxon>Tracheophyta</taxon>
        <taxon>Spermatophyta</taxon>
        <taxon>Magnoliopsida</taxon>
        <taxon>Liliopsida</taxon>
        <taxon>Poales</taxon>
        <taxon>Poaceae</taxon>
        <taxon>BOP clade</taxon>
        <taxon>Oryzoideae</taxon>
        <taxon>Oryzeae</taxon>
        <taxon>Oryzinae</taxon>
        <taxon>Oryza</taxon>
        <taxon>Oryza meyeriana</taxon>
    </lineage>
</organism>
<protein>
    <submittedName>
        <fullName evidence="2">Uncharacterized protein</fullName>
    </submittedName>
</protein>
<sequence>MRNRNHEIQEEVVCDCCGFTEECMAPYITSVRVRCGTRRGGSVGSTGMSSGRSWARPLHRSRPRRRSTTTPALWHLALLHHAVVSGRE</sequence>
<evidence type="ECO:0000313" key="3">
    <source>
        <dbReference type="Proteomes" id="UP000479710"/>
    </source>
</evidence>
<proteinExistence type="predicted"/>
<dbReference type="InterPro" id="IPR012876">
    <property type="entry name" value="DUF1677_pln"/>
</dbReference>
<feature type="region of interest" description="Disordered" evidence="1">
    <location>
        <begin position="39"/>
        <end position="67"/>
    </location>
</feature>
<gene>
    <name evidence="2" type="ORF">E2562_009796</name>
</gene>